<evidence type="ECO:0000313" key="2">
    <source>
        <dbReference type="Proteomes" id="UP000485058"/>
    </source>
</evidence>
<dbReference type="Proteomes" id="UP000485058">
    <property type="component" value="Unassembled WGS sequence"/>
</dbReference>
<proteinExistence type="predicted"/>
<dbReference type="AlphaFoldDB" id="A0A699ZAP8"/>
<evidence type="ECO:0000313" key="1">
    <source>
        <dbReference type="EMBL" id="GFH16329.1"/>
    </source>
</evidence>
<protein>
    <submittedName>
        <fullName evidence="1">Uncharacterized protein</fullName>
    </submittedName>
</protein>
<comment type="caution">
    <text evidence="1">The sequence shown here is derived from an EMBL/GenBank/DDBJ whole genome shotgun (WGS) entry which is preliminary data.</text>
</comment>
<keyword evidence="2" id="KW-1185">Reference proteome</keyword>
<dbReference type="EMBL" id="BLLF01000981">
    <property type="protein sequence ID" value="GFH16329.1"/>
    <property type="molecule type" value="Genomic_DNA"/>
</dbReference>
<accession>A0A699ZAP8</accession>
<name>A0A699ZAP8_HAELA</name>
<gene>
    <name evidence="1" type="ORF">HaLaN_12724</name>
</gene>
<organism evidence="1 2">
    <name type="scientific">Haematococcus lacustris</name>
    <name type="common">Green alga</name>
    <name type="synonym">Haematococcus pluvialis</name>
    <dbReference type="NCBI Taxonomy" id="44745"/>
    <lineage>
        <taxon>Eukaryota</taxon>
        <taxon>Viridiplantae</taxon>
        <taxon>Chlorophyta</taxon>
        <taxon>core chlorophytes</taxon>
        <taxon>Chlorophyceae</taxon>
        <taxon>CS clade</taxon>
        <taxon>Chlamydomonadales</taxon>
        <taxon>Haematococcaceae</taxon>
        <taxon>Haematococcus</taxon>
    </lineage>
</organism>
<feature type="non-terminal residue" evidence="1">
    <location>
        <position position="173"/>
    </location>
</feature>
<feature type="non-terminal residue" evidence="1">
    <location>
        <position position="1"/>
    </location>
</feature>
<sequence>MIDTAALPPFLDVMFLDCSILCPMVTLESHPNLGFTVNCLNNILSFWHDSPSYGRAIESQMMCWKRGMTWTVHHGPSTWRPRLGTRLSNVELALHLGAMKASFGGGVASVRYAACLGLSPGDPPTSRPRKCNRGCAVSVLAKLRGSNAGGRGQSRQEVLLDFVYKVEPFEVQR</sequence>
<reference evidence="1 2" key="1">
    <citation type="submission" date="2020-02" db="EMBL/GenBank/DDBJ databases">
        <title>Draft genome sequence of Haematococcus lacustris strain NIES-144.</title>
        <authorList>
            <person name="Morimoto D."/>
            <person name="Nakagawa S."/>
            <person name="Yoshida T."/>
            <person name="Sawayama S."/>
        </authorList>
    </citation>
    <scope>NUCLEOTIDE SEQUENCE [LARGE SCALE GENOMIC DNA]</scope>
    <source>
        <strain evidence="1 2">NIES-144</strain>
    </source>
</reference>